<name>A0A290MVI9_CAUVI</name>
<dbReference type="SUPFAM" id="SSF53335">
    <property type="entry name" value="S-adenosyl-L-methionine-dependent methyltransferases"/>
    <property type="match status" value="1"/>
</dbReference>
<dbReference type="Gene3D" id="1.25.40.10">
    <property type="entry name" value="Tetratricopeptide repeat domain"/>
    <property type="match status" value="1"/>
</dbReference>
<dbReference type="PANTHER" id="PTHR43861">
    <property type="entry name" value="TRANS-ACONITATE 2-METHYLTRANSFERASE-RELATED"/>
    <property type="match status" value="1"/>
</dbReference>
<evidence type="ECO:0000313" key="2">
    <source>
        <dbReference type="EMBL" id="ATC32369.1"/>
    </source>
</evidence>
<evidence type="ECO:0000313" key="3">
    <source>
        <dbReference type="Proteomes" id="UP000217311"/>
    </source>
</evidence>
<organism evidence="2 3">
    <name type="scientific">Caulobacter vibrioides</name>
    <name type="common">Caulobacter crescentus</name>
    <dbReference type="NCBI Taxonomy" id="155892"/>
    <lineage>
        <taxon>Bacteria</taxon>
        <taxon>Pseudomonadati</taxon>
        <taxon>Pseudomonadota</taxon>
        <taxon>Alphaproteobacteria</taxon>
        <taxon>Caulobacterales</taxon>
        <taxon>Caulobacteraceae</taxon>
        <taxon>Caulobacter</taxon>
    </lineage>
</organism>
<dbReference type="AlphaFoldDB" id="A0A290MVI9"/>
<dbReference type="GO" id="GO:0032259">
    <property type="term" value="P:methylation"/>
    <property type="evidence" value="ECO:0007669"/>
    <property type="project" value="UniProtKB-KW"/>
</dbReference>
<dbReference type="InterPro" id="IPR011990">
    <property type="entry name" value="TPR-like_helical_dom_sf"/>
</dbReference>
<dbReference type="SUPFAM" id="SSF48452">
    <property type="entry name" value="TPR-like"/>
    <property type="match status" value="1"/>
</dbReference>
<dbReference type="GO" id="GO:0008168">
    <property type="term" value="F:methyltransferase activity"/>
    <property type="evidence" value="ECO:0007669"/>
    <property type="project" value="UniProtKB-KW"/>
</dbReference>
<accession>A0A290MVI9</accession>
<dbReference type="InterPro" id="IPR029063">
    <property type="entry name" value="SAM-dependent_MTases_sf"/>
</dbReference>
<dbReference type="RefSeq" id="WP_096051789.1">
    <property type="nucleotide sequence ID" value="NZ_CP023315.3"/>
</dbReference>
<dbReference type="CDD" id="cd02440">
    <property type="entry name" value="AdoMet_MTases"/>
    <property type="match status" value="1"/>
</dbReference>
<keyword evidence="2" id="KW-0808">Transferase</keyword>
<dbReference type="Pfam" id="PF08242">
    <property type="entry name" value="Methyltransf_12"/>
    <property type="match status" value="1"/>
</dbReference>
<dbReference type="Proteomes" id="UP000217311">
    <property type="component" value="Chromosome"/>
</dbReference>
<protein>
    <submittedName>
        <fullName evidence="2">Methyltransferase domain-containing protein</fullName>
    </submittedName>
</protein>
<keyword evidence="2" id="KW-0489">Methyltransferase</keyword>
<gene>
    <name evidence="2" type="ORF">CA606_08395</name>
</gene>
<dbReference type="InterPro" id="IPR013217">
    <property type="entry name" value="Methyltransf_12"/>
</dbReference>
<reference evidence="3" key="1">
    <citation type="submission" date="2017-09" db="EMBL/GenBank/DDBJ databases">
        <title>Genome evolution observed in wild isolates of Caulobacter crescentus.</title>
        <authorList>
            <person name="Ely B."/>
            <person name="Wilson K."/>
            <person name="Scott D."/>
        </authorList>
    </citation>
    <scope>NUCLEOTIDE SEQUENCE [LARGE SCALE GENOMIC DNA]</scope>
    <source>
        <strain evidence="3">CB13b1a</strain>
    </source>
</reference>
<dbReference type="Gene3D" id="3.40.50.150">
    <property type="entry name" value="Vaccinia Virus protein VP39"/>
    <property type="match status" value="1"/>
</dbReference>
<evidence type="ECO:0000259" key="1">
    <source>
        <dbReference type="Pfam" id="PF08242"/>
    </source>
</evidence>
<sequence>MDADHLQRIFDAAVQAHGEGRLDEAEAGFRAVLEVLPHEGEALFGLGLTLMGLRRFSEAIPPLKAAAAEPGAEPVRFLCLAQGLYLTAAFAQAAETFAAVENQDGFNDGARLTWARSAAYAALDDTDADSALALYGRIAGPVAEDLDTVAREGFSTLVAFERLAAARKLGQWLEARAPDDAIRAHELRVLTDPQIDRAPPAYVEALFDAFAERFDHQLLDNLEYQTPTLLAEMVGVADRRFTHMLDLGCGTGLAGPPLRARVARLTGVDLSTAMLAKAAERGGYDALVHAEAVAFLRETSDRFDLIVAADVFSYLGDLGDILAAAAGALSDDGLLAFSVEQGESGWRLLSSARYAHGDDYVRNAATGAGFEVVEHRQTPLRRQADAAILGGLYLLRKSLL</sequence>
<dbReference type="PANTHER" id="PTHR43861:SF1">
    <property type="entry name" value="TRANS-ACONITATE 2-METHYLTRANSFERASE"/>
    <property type="match status" value="1"/>
</dbReference>
<feature type="domain" description="Methyltransferase type 12" evidence="1">
    <location>
        <begin position="245"/>
        <end position="335"/>
    </location>
</feature>
<proteinExistence type="predicted"/>
<dbReference type="EMBL" id="CP023315">
    <property type="protein sequence ID" value="ATC32369.1"/>
    <property type="molecule type" value="Genomic_DNA"/>
</dbReference>